<proteinExistence type="predicted"/>
<keyword evidence="1" id="KW-0472">Membrane</keyword>
<feature type="transmembrane region" description="Helical" evidence="1">
    <location>
        <begin position="73"/>
        <end position="96"/>
    </location>
</feature>
<dbReference type="RefSeq" id="WP_006264031.1">
    <property type="nucleotide sequence ID" value="NZ_JH590838.1"/>
</dbReference>
<keyword evidence="1" id="KW-1133">Transmembrane helix</keyword>
<feature type="transmembrane region" description="Helical" evidence="1">
    <location>
        <begin position="33"/>
        <end position="53"/>
    </location>
</feature>
<dbReference type="AlphaFoldDB" id="A0AAV3F1H2"/>
<name>A0AAV3F1H2_9FLAO</name>
<gene>
    <name evidence="2" type="ORF">HMPREF9715_02437</name>
</gene>
<dbReference type="EMBL" id="AGEE01000031">
    <property type="protein sequence ID" value="EHO09593.1"/>
    <property type="molecule type" value="Genomic_DNA"/>
</dbReference>
<evidence type="ECO:0000256" key="1">
    <source>
        <dbReference type="SAM" id="Phobius"/>
    </source>
</evidence>
<reference evidence="2 3" key="1">
    <citation type="submission" date="2011-11" db="EMBL/GenBank/DDBJ databases">
        <title>The Genome Sequence of Myroides odoratimimus CIP 101113.</title>
        <authorList>
            <person name="Earl A."/>
            <person name="Ward D."/>
            <person name="Feldgarden M."/>
            <person name="Gevers D."/>
            <person name="Huys G."/>
            <person name="Young S.K."/>
            <person name="Zeng Q."/>
            <person name="Gargeya S."/>
            <person name="Fitzgerald M."/>
            <person name="Haas B."/>
            <person name="Abouelleil A."/>
            <person name="Alvarado L."/>
            <person name="Arachchi H.M."/>
            <person name="Berlin A."/>
            <person name="Brown A."/>
            <person name="Chapman S.B."/>
            <person name="Chen Z."/>
            <person name="Dunbar C."/>
            <person name="Freedman E."/>
            <person name="Gearin G."/>
            <person name="Goldberg J."/>
            <person name="Griggs A."/>
            <person name="Gujja S."/>
            <person name="Heiman D."/>
            <person name="Howarth C."/>
            <person name="Larson L."/>
            <person name="Lui A."/>
            <person name="MacDonald P.J.P."/>
            <person name="Montmayeur A."/>
            <person name="Murphy C."/>
            <person name="Neiman D."/>
            <person name="Pearson M."/>
            <person name="Priest M."/>
            <person name="Roberts A."/>
            <person name="Saif S."/>
            <person name="Shea T."/>
            <person name="Shenoy N."/>
            <person name="Sisk P."/>
            <person name="Stolte C."/>
            <person name="Sykes S."/>
            <person name="Wortman J."/>
            <person name="Nusbaum C."/>
            <person name="Birren B."/>
        </authorList>
    </citation>
    <scope>NUCLEOTIDE SEQUENCE [LARGE SCALE GENOMIC DNA]</scope>
    <source>
        <strain evidence="2 3">CIP 101113</strain>
    </source>
</reference>
<evidence type="ECO:0000313" key="2">
    <source>
        <dbReference type="EMBL" id="EHO09593.1"/>
    </source>
</evidence>
<accession>A0AAV3F1H2</accession>
<evidence type="ECO:0000313" key="3">
    <source>
        <dbReference type="Proteomes" id="UP000004834"/>
    </source>
</evidence>
<feature type="transmembrane region" description="Helical" evidence="1">
    <location>
        <begin position="6"/>
        <end position="26"/>
    </location>
</feature>
<protein>
    <submittedName>
        <fullName evidence="2">Uncharacterized protein</fullName>
    </submittedName>
</protein>
<keyword evidence="1" id="KW-0812">Transmembrane</keyword>
<comment type="caution">
    <text evidence="2">The sequence shown here is derived from an EMBL/GenBank/DDBJ whole genome shotgun (WGS) entry which is preliminary data.</text>
</comment>
<dbReference type="Proteomes" id="UP000004834">
    <property type="component" value="Unassembled WGS sequence"/>
</dbReference>
<sequence>MFYCLNPLVTIILVLIVQILGYLIFYKKGIKHWRYALFALVFFLFLIVFPSVFVSKLYPIDEFSGSRCGMVDLGVYLSFWFIGIGGMLVIHLLFWASNKFFCTNKD</sequence>
<organism evidence="2 3">
    <name type="scientific">Myroides odoratimimus CIP 101113</name>
    <dbReference type="NCBI Taxonomy" id="883154"/>
    <lineage>
        <taxon>Bacteria</taxon>
        <taxon>Pseudomonadati</taxon>
        <taxon>Bacteroidota</taxon>
        <taxon>Flavobacteriia</taxon>
        <taxon>Flavobacteriales</taxon>
        <taxon>Flavobacteriaceae</taxon>
        <taxon>Myroides</taxon>
    </lineage>
</organism>